<dbReference type="PROSITE" id="PS50868">
    <property type="entry name" value="POST_SET"/>
    <property type="match status" value="1"/>
</dbReference>
<keyword evidence="6 19" id="KW-0489">Methyltransferase</keyword>
<dbReference type="GO" id="GO:0032259">
    <property type="term" value="P:methylation"/>
    <property type="evidence" value="ECO:0007669"/>
    <property type="project" value="UniProtKB-KW"/>
</dbReference>
<feature type="compositionally biased region" description="Polar residues" evidence="14">
    <location>
        <begin position="34"/>
        <end position="45"/>
    </location>
</feature>
<keyword evidence="11" id="KW-0406">Ion transport</keyword>
<dbReference type="SUPFAM" id="SSF82199">
    <property type="entry name" value="SET domain"/>
    <property type="match status" value="1"/>
</dbReference>
<dbReference type="PROSITE" id="PS51215">
    <property type="entry name" value="AWS"/>
    <property type="match status" value="1"/>
</dbReference>
<name>A0A507FD34_9FUNG</name>
<keyword evidence="4" id="KW-0813">Transport</keyword>
<dbReference type="SMART" id="SM00570">
    <property type="entry name" value="AWS"/>
    <property type="match status" value="1"/>
</dbReference>
<keyword evidence="9 15" id="KW-0812">Transmembrane</keyword>
<dbReference type="PANTHER" id="PTHR22884">
    <property type="entry name" value="SET DOMAIN PROTEINS"/>
    <property type="match status" value="1"/>
</dbReference>
<reference evidence="19 20" key="1">
    <citation type="journal article" date="2019" name="Sci. Rep.">
        <title>Comparative genomics of chytrid fungi reveal insights into the obligate biotrophic and pathogenic lifestyle of Synchytrium endobioticum.</title>
        <authorList>
            <person name="van de Vossenberg B.T.L.H."/>
            <person name="Warris S."/>
            <person name="Nguyen H.D.T."/>
            <person name="van Gent-Pelzer M.P.E."/>
            <person name="Joly D.L."/>
            <person name="van de Geest H.C."/>
            <person name="Bonants P.J.M."/>
            <person name="Smith D.S."/>
            <person name="Levesque C.A."/>
            <person name="van der Lee T.A.J."/>
        </authorList>
    </citation>
    <scope>NUCLEOTIDE SEQUENCE [LARGE SCALE GENOMIC DNA]</scope>
    <source>
        <strain evidence="19 20">CBS 675.73</strain>
    </source>
</reference>
<evidence type="ECO:0000256" key="2">
    <source>
        <dbReference type="ARBA" id="ARBA00004141"/>
    </source>
</evidence>
<feature type="region of interest" description="Disordered" evidence="14">
    <location>
        <begin position="468"/>
        <end position="510"/>
    </location>
</feature>
<dbReference type="Pfam" id="PF00856">
    <property type="entry name" value="SET"/>
    <property type="match status" value="1"/>
</dbReference>
<dbReference type="GO" id="GO:0005634">
    <property type="term" value="C:nucleus"/>
    <property type="evidence" value="ECO:0007669"/>
    <property type="project" value="UniProtKB-SubCell"/>
</dbReference>
<evidence type="ECO:0000256" key="13">
    <source>
        <dbReference type="ARBA" id="ARBA00023242"/>
    </source>
</evidence>
<evidence type="ECO:0000313" key="20">
    <source>
        <dbReference type="Proteomes" id="UP000320333"/>
    </source>
</evidence>
<dbReference type="Pfam" id="PF25539">
    <property type="entry name" value="Bestrophin_2"/>
    <property type="match status" value="1"/>
</dbReference>
<keyword evidence="5" id="KW-0158">Chromosome</keyword>
<feature type="region of interest" description="Disordered" evidence="14">
    <location>
        <begin position="832"/>
        <end position="866"/>
    </location>
</feature>
<evidence type="ECO:0000256" key="9">
    <source>
        <dbReference type="ARBA" id="ARBA00022692"/>
    </source>
</evidence>
<evidence type="ECO:0000256" key="6">
    <source>
        <dbReference type="ARBA" id="ARBA00022603"/>
    </source>
</evidence>
<feature type="compositionally biased region" description="Basic residues" evidence="14">
    <location>
        <begin position="1531"/>
        <end position="1541"/>
    </location>
</feature>
<feature type="region of interest" description="Disordered" evidence="14">
    <location>
        <begin position="771"/>
        <end position="790"/>
    </location>
</feature>
<protein>
    <submittedName>
        <fullName evidence="19">Histone-lysine N-methyltransferase</fullName>
    </submittedName>
</protein>
<dbReference type="InterPro" id="IPR050777">
    <property type="entry name" value="SET2_Histone-Lys_MeTrsfase"/>
</dbReference>
<feature type="compositionally biased region" description="Basic and acidic residues" evidence="14">
    <location>
        <begin position="1503"/>
        <end position="1512"/>
    </location>
</feature>
<feature type="compositionally biased region" description="Basic and acidic residues" evidence="14">
    <location>
        <begin position="482"/>
        <end position="510"/>
    </location>
</feature>
<keyword evidence="7 19" id="KW-0808">Transferase</keyword>
<dbReference type="STRING" id="246404.A0A507FD34"/>
<organism evidence="19 20">
    <name type="scientific">Chytriomyces confervae</name>
    <dbReference type="NCBI Taxonomy" id="246404"/>
    <lineage>
        <taxon>Eukaryota</taxon>
        <taxon>Fungi</taxon>
        <taxon>Fungi incertae sedis</taxon>
        <taxon>Chytridiomycota</taxon>
        <taxon>Chytridiomycota incertae sedis</taxon>
        <taxon>Chytridiomycetes</taxon>
        <taxon>Chytridiales</taxon>
        <taxon>Chytriomycetaceae</taxon>
        <taxon>Chytriomyces</taxon>
    </lineage>
</organism>
<dbReference type="InterPro" id="IPR001214">
    <property type="entry name" value="SET_dom"/>
</dbReference>
<dbReference type="InterPro" id="IPR044669">
    <property type="entry name" value="YneE/VCCN1/2-like"/>
</dbReference>
<dbReference type="GO" id="GO:0005694">
    <property type="term" value="C:chromosome"/>
    <property type="evidence" value="ECO:0007669"/>
    <property type="project" value="UniProtKB-SubCell"/>
</dbReference>
<evidence type="ECO:0000256" key="4">
    <source>
        <dbReference type="ARBA" id="ARBA00022448"/>
    </source>
</evidence>
<keyword evidence="13" id="KW-0539">Nucleus</keyword>
<feature type="domain" description="SET" evidence="16">
    <location>
        <begin position="999"/>
        <end position="1115"/>
    </location>
</feature>
<feature type="compositionally biased region" description="Acidic residues" evidence="14">
    <location>
        <begin position="57"/>
        <end position="72"/>
    </location>
</feature>
<keyword evidence="10 15" id="KW-1133">Transmembrane helix</keyword>
<dbReference type="GO" id="GO:0042054">
    <property type="term" value="F:histone methyltransferase activity"/>
    <property type="evidence" value="ECO:0007669"/>
    <property type="project" value="InterPro"/>
</dbReference>
<evidence type="ECO:0000256" key="1">
    <source>
        <dbReference type="ARBA" id="ARBA00004123"/>
    </source>
</evidence>
<accession>A0A507FD34</accession>
<dbReference type="Proteomes" id="UP000320333">
    <property type="component" value="Unassembled WGS sequence"/>
</dbReference>
<evidence type="ECO:0000256" key="8">
    <source>
        <dbReference type="ARBA" id="ARBA00022691"/>
    </source>
</evidence>
<dbReference type="GO" id="GO:0016020">
    <property type="term" value="C:membrane"/>
    <property type="evidence" value="ECO:0007669"/>
    <property type="project" value="UniProtKB-SubCell"/>
</dbReference>
<dbReference type="Gene3D" id="2.170.270.10">
    <property type="entry name" value="SET domain"/>
    <property type="match status" value="1"/>
</dbReference>
<dbReference type="InterPro" id="IPR003616">
    <property type="entry name" value="Post-SET_dom"/>
</dbReference>
<dbReference type="OrthoDB" id="422362at2759"/>
<keyword evidence="12 15" id="KW-0472">Membrane</keyword>
<feature type="region of interest" description="Disordered" evidence="14">
    <location>
        <begin position="1503"/>
        <end position="1617"/>
    </location>
</feature>
<evidence type="ECO:0000256" key="11">
    <source>
        <dbReference type="ARBA" id="ARBA00023065"/>
    </source>
</evidence>
<evidence type="ECO:0000256" key="7">
    <source>
        <dbReference type="ARBA" id="ARBA00022679"/>
    </source>
</evidence>
<proteinExistence type="predicted"/>
<evidence type="ECO:0000256" key="15">
    <source>
        <dbReference type="SAM" id="Phobius"/>
    </source>
</evidence>
<evidence type="ECO:0000259" key="18">
    <source>
        <dbReference type="PROSITE" id="PS51215"/>
    </source>
</evidence>
<dbReference type="GO" id="GO:0005254">
    <property type="term" value="F:chloride channel activity"/>
    <property type="evidence" value="ECO:0007669"/>
    <property type="project" value="InterPro"/>
</dbReference>
<dbReference type="InterPro" id="IPR006560">
    <property type="entry name" value="AWS_dom"/>
</dbReference>
<feature type="region of interest" description="Disordered" evidence="14">
    <location>
        <begin position="1"/>
        <end position="78"/>
    </location>
</feature>
<dbReference type="InterPro" id="IPR046341">
    <property type="entry name" value="SET_dom_sf"/>
</dbReference>
<evidence type="ECO:0000313" key="19">
    <source>
        <dbReference type="EMBL" id="TPX73487.1"/>
    </source>
</evidence>
<evidence type="ECO:0000256" key="10">
    <source>
        <dbReference type="ARBA" id="ARBA00022989"/>
    </source>
</evidence>
<feature type="compositionally biased region" description="Polar residues" evidence="14">
    <location>
        <begin position="848"/>
        <end position="866"/>
    </location>
</feature>
<dbReference type="PROSITE" id="PS50280">
    <property type="entry name" value="SET"/>
    <property type="match status" value="1"/>
</dbReference>
<comment type="subcellular location">
    <subcellularLocation>
        <location evidence="3">Chromosome</location>
    </subcellularLocation>
    <subcellularLocation>
        <location evidence="2">Membrane</location>
        <topology evidence="2">Multi-pass membrane protein</topology>
    </subcellularLocation>
    <subcellularLocation>
        <location evidence="1">Nucleus</location>
    </subcellularLocation>
</comment>
<keyword evidence="8" id="KW-0949">S-adenosyl-L-methionine</keyword>
<dbReference type="SMART" id="SM00317">
    <property type="entry name" value="SET"/>
    <property type="match status" value="1"/>
</dbReference>
<feature type="compositionally biased region" description="Basic residues" evidence="14">
    <location>
        <begin position="705"/>
        <end position="717"/>
    </location>
</feature>
<gene>
    <name evidence="19" type="ORF">CcCBS67573_g05237</name>
</gene>
<sequence>MPQPQSTDSVVEMPPQAPPLEAPQQAHQIHKATSRATIASQTPSQLLRGMGPIYDLDQLETDDEDQSKEEEDESKKKRRMWKAYRRDRNQFQATWFDFVTLKGSVLRSVFVPGMVVTVWGVGWVCVYMLTSFRALFPSSQAFISIVSFVVALILGYRTNSAYDRYWEARKVWGVLITQSRNLARCIWCATDTKGNAKYERERLGAINLIMAFAVSTKHMLRNELGHNYTDLAHLLIHIPKYRPGYKPKKTAPNQNAILLKNEQVRQESIPIDVVLLLTEYTRHAAEHEIIDANTKTLLNGFVAGLIECLTSFERIRNTPIPLAYAIHLKHILVIFLLALPFQIPQVLGWLAIPVIFIASFTLLGIESIAGEIEQPFGYDYNDLRMNDFCDSLRLELHSLTQDRDAKSRSVERWTLSGLTREETVKRERVRRATEFGLSNFADSVVGEVDGVLSGQMNLNLEVVRKREAGEMSGNKRRRKSATKQDEREVNEKEANIDTEKKGDVGKAREQSHLGPYLHTLNVSLINAKLPFPLNMNETPAATTSVSSHALKVRNLFHALSVHPLELSIVQAQTRALSRRIAVEQSQATLMDVAMCQLAGRDALSLPCLGESQEAVLLKPSGGESLAVSLDSIPLDHFIPCTLVRVDEVYDATDPNWNKAYACALKAADLSIVDSVFESQELEDGWESLAPYTHSPDSELLVQQQKTKKAAAAAKKRRESGSSSSRSTSKRHRYSGANSSDDILPIFVIPERKHRKAPTSRFSMGSEIEHISFEEDEEDESNNAVGKSAPKRHLYPGDLYREAVEQWERSETMNQLYARKDFLAAGMYSGVLNQSSSETSPGPIEKQETSPNGAAASNLSKGTTEQSASDRNHLFKFAMPMYYGETLLDTEEDFQLPFDLFKFVEVVSAGELATKPLLQSIGKRKPAQFTRIKKNIFVDRKPNKLVGEIPVCLCVPPEDGSPGCGSDCLNRLMQFECTPGKCPTGSACSNQAFQKGVSLPGLEICLTNGRGFGIRTTNAIPKNKLVMEYCGEVIDQETCLERMRTVYAHTQHYYFLNYDKGEVIDGCRKGSDARFVNHSCDPNCRIEKWSANGEYHVGIFADKDIEMGSELTYDYKFESFGPMKKCLCGGRKCRGFLGRNNKSNDLLSDIKALKLASYSTLDPTQLQETSSGISVNDSKHVPFAFIRRYTAKSVLSSQAAPSISNNASQLAMVPRPENGLHFRIHVLNGTPFESGVNIAYFRGRTPPETLVALFREAVTHVISTRRNRSQSLPTVPSVGAALMTTPIRNKKSNKFDLFGVPTVAIPATPVQASSSVTMGAAPSAAKSTEIPTAKSILEPVMVPRPHQHKLPFLARNLLGFSKGKSARDALFARQMIAECQFEVEKEEQELALEDSDDTANTISKARRVQLKKQRRTFLKRNLKKFVNARMVEAATVGSKRLNSQSRRIAKRSSARIRPGIQQVHEMLMQKATETARDARRQRMRRSRGIDVIMESWVKGEKKASYFDSPEPKKGGAKAVGGAGQKNVATSKPIKKGSARRRSSNGYQLTVEIDVDSHSSNKHSTVQSAAGSEGGGVNSFGVCEKPAGRRMSGRQRGKASVASSGKKVGASMDEKENSN</sequence>
<feature type="domain" description="Post-SET" evidence="17">
    <location>
        <begin position="1121"/>
        <end position="1137"/>
    </location>
</feature>
<evidence type="ECO:0000256" key="14">
    <source>
        <dbReference type="SAM" id="MobiDB-lite"/>
    </source>
</evidence>
<evidence type="ECO:0000259" key="17">
    <source>
        <dbReference type="PROSITE" id="PS50868"/>
    </source>
</evidence>
<evidence type="ECO:0000256" key="5">
    <source>
        <dbReference type="ARBA" id="ARBA00022454"/>
    </source>
</evidence>
<feature type="transmembrane region" description="Helical" evidence="15">
    <location>
        <begin position="135"/>
        <end position="156"/>
    </location>
</feature>
<dbReference type="Pfam" id="PF17907">
    <property type="entry name" value="AWS"/>
    <property type="match status" value="1"/>
</dbReference>
<comment type="caution">
    <text evidence="19">The sequence shown here is derived from an EMBL/GenBank/DDBJ whole genome shotgun (WGS) entry which is preliminary data.</text>
</comment>
<evidence type="ECO:0000256" key="3">
    <source>
        <dbReference type="ARBA" id="ARBA00004286"/>
    </source>
</evidence>
<dbReference type="EMBL" id="QEAP01000182">
    <property type="protein sequence ID" value="TPX73487.1"/>
    <property type="molecule type" value="Genomic_DNA"/>
</dbReference>
<evidence type="ECO:0000256" key="12">
    <source>
        <dbReference type="ARBA" id="ARBA00023136"/>
    </source>
</evidence>
<evidence type="ECO:0000259" key="16">
    <source>
        <dbReference type="PROSITE" id="PS50280"/>
    </source>
</evidence>
<feature type="domain" description="AWS" evidence="18">
    <location>
        <begin position="946"/>
        <end position="996"/>
    </location>
</feature>
<keyword evidence="20" id="KW-1185">Reference proteome</keyword>
<feature type="transmembrane region" description="Helical" evidence="15">
    <location>
        <begin position="109"/>
        <end position="129"/>
    </location>
</feature>
<feature type="region of interest" description="Disordered" evidence="14">
    <location>
        <begin position="698"/>
        <end position="737"/>
    </location>
</feature>